<accession>A0A161KBN8</accession>
<dbReference type="AlphaFoldDB" id="A0A161KBN8"/>
<proteinExistence type="predicted"/>
<name>A0A161KBN8_9ZZZZ</name>
<reference evidence="1" key="1">
    <citation type="submission" date="2015-10" db="EMBL/GenBank/DDBJ databases">
        <authorList>
            <person name="Gilbert D.G."/>
        </authorList>
    </citation>
    <scope>NUCLEOTIDE SEQUENCE</scope>
</reference>
<sequence length="44" mass="5021">MFLSFLSNEPDVSINTQKVALNLLALHLLREGYVSLFYSMMNIS</sequence>
<organism evidence="1">
    <name type="scientific">hydrothermal vent metagenome</name>
    <dbReference type="NCBI Taxonomy" id="652676"/>
    <lineage>
        <taxon>unclassified sequences</taxon>
        <taxon>metagenomes</taxon>
        <taxon>ecological metagenomes</taxon>
    </lineage>
</organism>
<protein>
    <submittedName>
        <fullName evidence="1">Uncharacterized protein</fullName>
    </submittedName>
</protein>
<gene>
    <name evidence="1" type="ORF">MGWOODY_Tha2048</name>
</gene>
<evidence type="ECO:0000313" key="1">
    <source>
        <dbReference type="EMBL" id="CUS40332.1"/>
    </source>
</evidence>
<dbReference type="EMBL" id="CZQC01000011">
    <property type="protein sequence ID" value="CUS40332.1"/>
    <property type="molecule type" value="Genomic_DNA"/>
</dbReference>